<dbReference type="RefSeq" id="WP_249283295.1">
    <property type="nucleotide sequence ID" value="NZ_JACRST010000016.1"/>
</dbReference>
<name>A0A926I591_9FIRM</name>
<accession>A0A926I591</accession>
<comment type="caution">
    <text evidence="1">The sequence shown here is derived from an EMBL/GenBank/DDBJ whole genome shotgun (WGS) entry which is preliminary data.</text>
</comment>
<evidence type="ECO:0000313" key="2">
    <source>
        <dbReference type="Proteomes" id="UP000653127"/>
    </source>
</evidence>
<dbReference type="Proteomes" id="UP000653127">
    <property type="component" value="Unassembled WGS sequence"/>
</dbReference>
<organism evidence="1 2">
    <name type="scientific">Ligaoa zhengdingensis</name>
    <dbReference type="NCBI Taxonomy" id="2763658"/>
    <lineage>
        <taxon>Bacteria</taxon>
        <taxon>Bacillati</taxon>
        <taxon>Bacillota</taxon>
        <taxon>Clostridia</taxon>
        <taxon>Eubacteriales</taxon>
        <taxon>Oscillospiraceae</taxon>
        <taxon>Ligaoa</taxon>
    </lineage>
</organism>
<sequence length="637" mass="71178">MAKIYTTVYSNFKGVDMASDPTKIDNSRSPYAPNLVSDNDNFPEKRVGWRRLHQVDSPVNGIFYAKLKGEKYYFVHGGTKLYRWNLSDAPQEIEGVQIRNGKSSGFVFNDKFYLLTGAEYLVCEAVEGEAEGEYQINVKDATEDAYVPTVVIGRAPSGGGTPLYSVNLLQKKRTNSFLADGEATVYQLTSDDIESVDKVMVNGEEVENSDTTTKYTVDAPAGKVTFTTAPGKPTVTGQDNVQITFTKTTKGYQNRILGCTICTQYGYGNTDRVIVSGNPDYPNTDWISNINDPTYFPDMNYSNVGVSGTAIMGYARVGEYLAIIKEDNAQDSTIFFRSASYDGTTITFPLKQGIAGIGAIAPGSFATIDDEPLFLARTGVYAITSNLINAERTVQNRSYYVDPALTKEPNLAGAIAVNWNNKYLVCVNNNCYVLDGNQPKSYVSKTNGDYIYECYHWNNIPAVCFFEHDGDLYFGKADGWICRFNNDLAMSERPMEAYSDNWHADETKDNSEAIYCQWATKADDDGDFMTLKTMPKKGSGIQIKPYQRSSVEILVRTDRDTLEQSMTSAYMDIWNWSDIDFERISFNSNDAPQVVPMNFKVKKYKTLQFIVRNKAKNEGFGILGIIKRYVKGNYAKG</sequence>
<reference evidence="1" key="1">
    <citation type="submission" date="2020-08" db="EMBL/GenBank/DDBJ databases">
        <title>Genome public.</title>
        <authorList>
            <person name="Liu C."/>
            <person name="Sun Q."/>
        </authorList>
    </citation>
    <scope>NUCLEOTIDE SEQUENCE</scope>
    <source>
        <strain evidence="1">NSJ-31</strain>
    </source>
</reference>
<evidence type="ECO:0000313" key="1">
    <source>
        <dbReference type="EMBL" id="MBC8547220.1"/>
    </source>
</evidence>
<dbReference type="AlphaFoldDB" id="A0A926I591"/>
<protein>
    <submittedName>
        <fullName evidence="1">Uncharacterized protein</fullName>
    </submittedName>
</protein>
<gene>
    <name evidence="1" type="ORF">H8711_09820</name>
</gene>
<proteinExistence type="predicted"/>
<dbReference type="EMBL" id="JACRST010000016">
    <property type="protein sequence ID" value="MBC8547220.1"/>
    <property type="molecule type" value="Genomic_DNA"/>
</dbReference>
<keyword evidence="2" id="KW-1185">Reference proteome</keyword>